<reference evidence="1 2" key="1">
    <citation type="submission" date="2016-11" db="EMBL/GenBank/DDBJ databases">
        <authorList>
            <person name="Jaros S."/>
            <person name="Januszkiewicz K."/>
            <person name="Wedrychowicz H."/>
        </authorList>
    </citation>
    <scope>NUCLEOTIDE SEQUENCE [LARGE SCALE GENOMIC DNA]</scope>
    <source>
        <strain evidence="1 2">DSM 46144</strain>
    </source>
</reference>
<dbReference type="AlphaFoldDB" id="A0A1M7PAR2"/>
<name>A0A1M7PAR2_9ACTN</name>
<organism evidence="1 2">
    <name type="scientific">Cryptosporangium aurantiacum</name>
    <dbReference type="NCBI Taxonomy" id="134849"/>
    <lineage>
        <taxon>Bacteria</taxon>
        <taxon>Bacillati</taxon>
        <taxon>Actinomycetota</taxon>
        <taxon>Actinomycetes</taxon>
        <taxon>Cryptosporangiales</taxon>
        <taxon>Cryptosporangiaceae</taxon>
        <taxon>Cryptosporangium</taxon>
    </lineage>
</organism>
<gene>
    <name evidence="1" type="ORF">SAMN05443668_103126</name>
</gene>
<accession>A0A1M7PAR2</accession>
<evidence type="ECO:0000313" key="1">
    <source>
        <dbReference type="EMBL" id="SHN13851.1"/>
    </source>
</evidence>
<dbReference type="Proteomes" id="UP000184440">
    <property type="component" value="Unassembled WGS sequence"/>
</dbReference>
<protein>
    <submittedName>
        <fullName evidence="1">Uncharacterized protein</fullName>
    </submittedName>
</protein>
<sequence>MRAYLETLLPAVLDGTVEPGKVFDHMVSIEETSEATGRWTSATRSRF</sequence>
<evidence type="ECO:0000313" key="2">
    <source>
        <dbReference type="Proteomes" id="UP000184440"/>
    </source>
</evidence>
<proteinExistence type="predicted"/>
<dbReference type="EMBL" id="FRCS01000003">
    <property type="protein sequence ID" value="SHN13851.1"/>
    <property type="molecule type" value="Genomic_DNA"/>
</dbReference>
<keyword evidence="2" id="KW-1185">Reference proteome</keyword>